<evidence type="ECO:0000313" key="2">
    <source>
        <dbReference type="EMBL" id="MST50642.1"/>
    </source>
</evidence>
<protein>
    <submittedName>
        <fullName evidence="2">DUF732 domain-containing protein</fullName>
    </submittedName>
</protein>
<dbReference type="Proteomes" id="UP000442535">
    <property type="component" value="Unassembled WGS sequence"/>
</dbReference>
<dbReference type="RefSeq" id="WP_154546519.1">
    <property type="nucleotide sequence ID" value="NZ_VUMY01000026.1"/>
</dbReference>
<feature type="transmembrane region" description="Helical" evidence="1">
    <location>
        <begin position="22"/>
        <end position="41"/>
    </location>
</feature>
<dbReference type="EMBL" id="VUMY01000026">
    <property type="protein sequence ID" value="MST50642.1"/>
    <property type="molecule type" value="Genomic_DNA"/>
</dbReference>
<keyword evidence="1" id="KW-0472">Membrane</keyword>
<proteinExistence type="predicted"/>
<organism evidence="2 3">
    <name type="scientific">Mobiluncus porci</name>
    <dbReference type="NCBI Taxonomy" id="2652278"/>
    <lineage>
        <taxon>Bacteria</taxon>
        <taxon>Bacillati</taxon>
        <taxon>Actinomycetota</taxon>
        <taxon>Actinomycetes</taxon>
        <taxon>Actinomycetales</taxon>
        <taxon>Actinomycetaceae</taxon>
        <taxon>Mobiluncus</taxon>
    </lineage>
</organism>
<name>A0A7K0K588_9ACTO</name>
<reference evidence="2 3" key="1">
    <citation type="submission" date="2019-08" db="EMBL/GenBank/DDBJ databases">
        <title>In-depth cultivation of the pig gut microbiome towards novel bacterial diversity and tailored functional studies.</title>
        <authorList>
            <person name="Wylensek D."/>
            <person name="Hitch T.C.A."/>
            <person name="Clavel T."/>
        </authorList>
    </citation>
    <scope>NUCLEOTIDE SEQUENCE [LARGE SCALE GENOMIC DNA]</scope>
    <source>
        <strain evidence="2 3">RF-GAM-744-WT-7</strain>
    </source>
</reference>
<gene>
    <name evidence="2" type="ORF">FYJ63_10490</name>
</gene>
<dbReference type="AlphaFoldDB" id="A0A7K0K588"/>
<evidence type="ECO:0000313" key="3">
    <source>
        <dbReference type="Proteomes" id="UP000442535"/>
    </source>
</evidence>
<keyword evidence="1" id="KW-0812">Transmembrane</keyword>
<evidence type="ECO:0000256" key="1">
    <source>
        <dbReference type="SAM" id="Phobius"/>
    </source>
</evidence>
<accession>A0A7K0K588</accession>
<sequence length="163" mass="18315">MFGYEDERASDSGVWDKRMKKTMIGAFVFFAAGLLFAWGFGKFNGTAEERPADATAREQAYWKQIQFLNPNYPDDLRDEVTEMGWRACGKLESGWTPTQVLSFLMEDNSAPDPQKLPTPATQVMFWMGVEQSAALAICPDQASKLEGWMENLEPKTVTVPETA</sequence>
<keyword evidence="1" id="KW-1133">Transmembrane helix</keyword>
<comment type="caution">
    <text evidence="2">The sequence shown here is derived from an EMBL/GenBank/DDBJ whole genome shotgun (WGS) entry which is preliminary data.</text>
</comment>
<keyword evidence="3" id="KW-1185">Reference proteome</keyword>